<evidence type="ECO:0000313" key="2">
    <source>
        <dbReference type="Proteomes" id="UP000652013"/>
    </source>
</evidence>
<gene>
    <name evidence="1" type="ORF">Sya03_30860</name>
</gene>
<accession>A0A8J4DJW4</accession>
<name>A0A8J4DJW4_9ACTN</name>
<dbReference type="AlphaFoldDB" id="A0A8J4DJW4"/>
<proteinExistence type="predicted"/>
<evidence type="ECO:0000313" key="1">
    <source>
        <dbReference type="EMBL" id="GIJ03734.1"/>
    </source>
</evidence>
<comment type="caution">
    <text evidence="1">The sequence shown here is derived from an EMBL/GenBank/DDBJ whole genome shotgun (WGS) entry which is preliminary data.</text>
</comment>
<reference evidence="1" key="1">
    <citation type="submission" date="2021-01" db="EMBL/GenBank/DDBJ databases">
        <title>Whole genome shotgun sequence of Spirilliplanes yamanashiensis NBRC 15828.</title>
        <authorList>
            <person name="Komaki H."/>
            <person name="Tamura T."/>
        </authorList>
    </citation>
    <scope>NUCLEOTIDE SEQUENCE</scope>
    <source>
        <strain evidence="1">NBRC 15828</strain>
    </source>
</reference>
<keyword evidence="2" id="KW-1185">Reference proteome</keyword>
<protein>
    <submittedName>
        <fullName evidence="1">Uncharacterized protein</fullName>
    </submittedName>
</protein>
<dbReference type="RefSeq" id="WP_203939005.1">
    <property type="nucleotide sequence ID" value="NZ_BAAAGJ010000002.1"/>
</dbReference>
<sequence>MDTLDRIAPAAGPLLARVDEIVEYAGAPAGHPLWTQLRRVRLLPGDAVEAVAALRPDDIAAAAGPLRATRDTLADVASTLPAPGAWAGTAADAYATGRRALSTHVDALAGRAATTADLGDDLAEWMRGTRRAVAAVLADVLASAESAALPLTGAGPAELLPPDQHGAAAEVATRVLRTVADAFAAAEPLLDRTTTLSAQSPPPPAI</sequence>
<organism evidence="1 2">
    <name type="scientific">Spirilliplanes yamanashiensis</name>
    <dbReference type="NCBI Taxonomy" id="42233"/>
    <lineage>
        <taxon>Bacteria</taxon>
        <taxon>Bacillati</taxon>
        <taxon>Actinomycetota</taxon>
        <taxon>Actinomycetes</taxon>
        <taxon>Micromonosporales</taxon>
        <taxon>Micromonosporaceae</taxon>
        <taxon>Spirilliplanes</taxon>
    </lineage>
</organism>
<dbReference type="EMBL" id="BOOY01000024">
    <property type="protein sequence ID" value="GIJ03734.1"/>
    <property type="molecule type" value="Genomic_DNA"/>
</dbReference>
<dbReference type="Proteomes" id="UP000652013">
    <property type="component" value="Unassembled WGS sequence"/>
</dbReference>